<proteinExistence type="predicted"/>
<sequence>MTPTTTPRPWVLRASPPHHHQQQPAQTAAVDMQDAAGALAAQFLPQGWAVDELLQFSDYETVDKASPPQPPARLPKKEKRGVKEREMRKGKREEADVAATLTCGAHVGPTLTQQPRRIKPGSKPPRDLL</sequence>
<dbReference type="AlphaFoldDB" id="A0A0E0HD34"/>
<keyword evidence="3" id="KW-1185">Reference proteome</keyword>
<dbReference type="EnsemblPlants" id="ONIVA05G13360.1">
    <property type="protein sequence ID" value="ONIVA05G13360.1"/>
    <property type="gene ID" value="ONIVA05G13360"/>
</dbReference>
<protein>
    <submittedName>
        <fullName evidence="2">Uncharacterized protein</fullName>
    </submittedName>
</protein>
<feature type="region of interest" description="Disordered" evidence="1">
    <location>
        <begin position="61"/>
        <end position="129"/>
    </location>
</feature>
<evidence type="ECO:0000313" key="2">
    <source>
        <dbReference type="EnsemblPlants" id="ONIVA05G13360.1"/>
    </source>
</evidence>
<organism evidence="2">
    <name type="scientific">Oryza nivara</name>
    <name type="common">Indian wild rice</name>
    <name type="synonym">Oryza sativa f. spontanea</name>
    <dbReference type="NCBI Taxonomy" id="4536"/>
    <lineage>
        <taxon>Eukaryota</taxon>
        <taxon>Viridiplantae</taxon>
        <taxon>Streptophyta</taxon>
        <taxon>Embryophyta</taxon>
        <taxon>Tracheophyta</taxon>
        <taxon>Spermatophyta</taxon>
        <taxon>Magnoliopsida</taxon>
        <taxon>Liliopsida</taxon>
        <taxon>Poales</taxon>
        <taxon>Poaceae</taxon>
        <taxon>BOP clade</taxon>
        <taxon>Oryzoideae</taxon>
        <taxon>Oryzeae</taxon>
        <taxon>Oryzinae</taxon>
        <taxon>Oryza</taxon>
    </lineage>
</organism>
<feature type="compositionally biased region" description="Basic and acidic residues" evidence="1">
    <location>
        <begin position="81"/>
        <end position="95"/>
    </location>
</feature>
<dbReference type="HOGENOM" id="CLU_1963208_0_0_1"/>
<reference evidence="2" key="1">
    <citation type="submission" date="2015-04" db="UniProtKB">
        <authorList>
            <consortium name="EnsemblPlants"/>
        </authorList>
    </citation>
    <scope>IDENTIFICATION</scope>
    <source>
        <strain evidence="2">SL10</strain>
    </source>
</reference>
<dbReference type="Proteomes" id="UP000006591">
    <property type="component" value="Chromosome 5"/>
</dbReference>
<evidence type="ECO:0000313" key="3">
    <source>
        <dbReference type="Proteomes" id="UP000006591"/>
    </source>
</evidence>
<name>A0A0E0HD34_ORYNI</name>
<reference evidence="2" key="2">
    <citation type="submission" date="2018-04" db="EMBL/GenBank/DDBJ databases">
        <title>OnivRS2 (Oryza nivara Reference Sequence Version 2).</title>
        <authorList>
            <person name="Zhang J."/>
            <person name="Kudrna D."/>
            <person name="Lee S."/>
            <person name="Talag J."/>
            <person name="Rajasekar S."/>
            <person name="Welchert J."/>
            <person name="Hsing Y.-I."/>
            <person name="Wing R.A."/>
        </authorList>
    </citation>
    <scope>NUCLEOTIDE SEQUENCE [LARGE SCALE GENOMIC DNA]</scope>
    <source>
        <strain evidence="2">SL10</strain>
    </source>
</reference>
<evidence type="ECO:0000256" key="1">
    <source>
        <dbReference type="SAM" id="MobiDB-lite"/>
    </source>
</evidence>
<accession>A0A0E0HD34</accession>
<feature type="region of interest" description="Disordered" evidence="1">
    <location>
        <begin position="1"/>
        <end position="31"/>
    </location>
</feature>
<dbReference type="Gramene" id="ONIVA05G13360.1">
    <property type="protein sequence ID" value="ONIVA05G13360.1"/>
    <property type="gene ID" value="ONIVA05G13360"/>
</dbReference>